<feature type="compositionally biased region" description="Basic and acidic residues" evidence="1">
    <location>
        <begin position="38"/>
        <end position="51"/>
    </location>
</feature>
<name>A0A8J4XRZ6_CHIOP</name>
<dbReference type="AlphaFoldDB" id="A0A8J4XRZ6"/>
<protein>
    <submittedName>
        <fullName evidence="2">Uncharacterized protein</fullName>
    </submittedName>
</protein>
<gene>
    <name evidence="2" type="ORF">GWK47_001936</name>
</gene>
<keyword evidence="3" id="KW-1185">Reference proteome</keyword>
<accession>A0A8J4XRZ6</accession>
<reference evidence="2" key="1">
    <citation type="submission" date="2020-07" db="EMBL/GenBank/DDBJ databases">
        <title>The High-quality genome of the commercially important snow crab, Chionoecetes opilio.</title>
        <authorList>
            <person name="Jeong J.-H."/>
            <person name="Ryu S."/>
        </authorList>
    </citation>
    <scope>NUCLEOTIDE SEQUENCE</scope>
    <source>
        <strain evidence="2">MADBK_172401_WGS</strain>
        <tissue evidence="2">Digestive gland</tissue>
    </source>
</reference>
<evidence type="ECO:0000256" key="1">
    <source>
        <dbReference type="SAM" id="MobiDB-lite"/>
    </source>
</evidence>
<dbReference type="Proteomes" id="UP000770661">
    <property type="component" value="Unassembled WGS sequence"/>
</dbReference>
<dbReference type="EMBL" id="JACEEZ010021861">
    <property type="protein sequence ID" value="KAG0713008.1"/>
    <property type="molecule type" value="Genomic_DNA"/>
</dbReference>
<feature type="region of interest" description="Disordered" evidence="1">
    <location>
        <begin position="121"/>
        <end position="141"/>
    </location>
</feature>
<proteinExistence type="predicted"/>
<sequence length="141" mass="15073">MAARDRPTSPPSHGRVRAGEWGRLAPSRIDVTIRPSQRTRDRLGAVGRTRDSPNPPHQPWEGPAGVGGRGACWLTRGRPGTTKPPHQPLGGPGGGGGVRGWRASTYPHISAYTVQTGVRQGTPWRGIMPRGERVKARDPGA</sequence>
<feature type="compositionally biased region" description="Basic and acidic residues" evidence="1">
    <location>
        <begin position="130"/>
        <end position="141"/>
    </location>
</feature>
<evidence type="ECO:0000313" key="3">
    <source>
        <dbReference type="Proteomes" id="UP000770661"/>
    </source>
</evidence>
<feature type="region of interest" description="Disordered" evidence="1">
    <location>
        <begin position="1"/>
        <end position="102"/>
    </location>
</feature>
<comment type="caution">
    <text evidence="2">The sequence shown here is derived from an EMBL/GenBank/DDBJ whole genome shotgun (WGS) entry which is preliminary data.</text>
</comment>
<feature type="compositionally biased region" description="Gly residues" evidence="1">
    <location>
        <begin position="90"/>
        <end position="99"/>
    </location>
</feature>
<evidence type="ECO:0000313" key="2">
    <source>
        <dbReference type="EMBL" id="KAG0713008.1"/>
    </source>
</evidence>
<organism evidence="2 3">
    <name type="scientific">Chionoecetes opilio</name>
    <name type="common">Atlantic snow crab</name>
    <name type="synonym">Cancer opilio</name>
    <dbReference type="NCBI Taxonomy" id="41210"/>
    <lineage>
        <taxon>Eukaryota</taxon>
        <taxon>Metazoa</taxon>
        <taxon>Ecdysozoa</taxon>
        <taxon>Arthropoda</taxon>
        <taxon>Crustacea</taxon>
        <taxon>Multicrustacea</taxon>
        <taxon>Malacostraca</taxon>
        <taxon>Eumalacostraca</taxon>
        <taxon>Eucarida</taxon>
        <taxon>Decapoda</taxon>
        <taxon>Pleocyemata</taxon>
        <taxon>Brachyura</taxon>
        <taxon>Eubrachyura</taxon>
        <taxon>Majoidea</taxon>
        <taxon>Majidae</taxon>
        <taxon>Chionoecetes</taxon>
    </lineage>
</organism>